<evidence type="ECO:0000256" key="1">
    <source>
        <dbReference type="ARBA" id="ARBA00008361"/>
    </source>
</evidence>
<gene>
    <name evidence="5" type="ORF">SAMN04490220_8878</name>
</gene>
<dbReference type="Gene3D" id="3.40.50.150">
    <property type="entry name" value="Vaccinia Virus protein VP39"/>
    <property type="match status" value="1"/>
</dbReference>
<sequence length="256" mass="27976">MRDDERARRARSFGQVAELYDQWRPGYPDALFDDVAALARSGRVLEAGAGTGRATLALAQRGASIMAIEPDVAMAAVARRRTRGTRVVVQESTFEDCDAAPAAFDLVVAAQSWHWVEPRRGAAVAAHALRDGGSLCLWWNRPHDLSGPTWDAIDAAYAEHAPALDRHAAPRLQPDTEEQAEPAAGFAPWTSRTYDWTNTYDADSFIGLMRTQSSHVLLPADQRERLLAAIHAAITRTGAGSLVYPYRTLLLTAQVT</sequence>
<accession>A0A1H5MCW9</accession>
<dbReference type="Proteomes" id="UP000183407">
    <property type="component" value="Unassembled WGS sequence"/>
</dbReference>
<dbReference type="InterPro" id="IPR013216">
    <property type="entry name" value="Methyltransf_11"/>
</dbReference>
<organism evidence="5 6">
    <name type="scientific">Rhodococcus jostii</name>
    <dbReference type="NCBI Taxonomy" id="132919"/>
    <lineage>
        <taxon>Bacteria</taxon>
        <taxon>Bacillati</taxon>
        <taxon>Actinomycetota</taxon>
        <taxon>Actinomycetes</taxon>
        <taxon>Mycobacteriales</taxon>
        <taxon>Nocardiaceae</taxon>
        <taxon>Rhodococcus</taxon>
    </lineage>
</organism>
<keyword evidence="2 5" id="KW-0489">Methyltransferase</keyword>
<name>A0A1H5MCW9_RHOJO</name>
<dbReference type="AlphaFoldDB" id="A0A1H5MCW9"/>
<dbReference type="RefSeq" id="WP_073359737.1">
    <property type="nucleotide sequence ID" value="NZ_FNTL01000005.1"/>
</dbReference>
<dbReference type="InterPro" id="IPR029063">
    <property type="entry name" value="SAM-dependent_MTases_sf"/>
</dbReference>
<dbReference type="PANTHER" id="PTHR44942">
    <property type="entry name" value="METHYLTRANSF_11 DOMAIN-CONTAINING PROTEIN"/>
    <property type="match status" value="1"/>
</dbReference>
<dbReference type="PANTHER" id="PTHR44942:SF4">
    <property type="entry name" value="METHYLTRANSFERASE TYPE 11 DOMAIN-CONTAINING PROTEIN"/>
    <property type="match status" value="1"/>
</dbReference>
<comment type="similarity">
    <text evidence="1">Belongs to the methyltransferase superfamily.</text>
</comment>
<dbReference type="OrthoDB" id="9797252at2"/>
<dbReference type="SUPFAM" id="SSF53335">
    <property type="entry name" value="S-adenosyl-L-methionine-dependent methyltransferases"/>
    <property type="match status" value="1"/>
</dbReference>
<dbReference type="Pfam" id="PF08241">
    <property type="entry name" value="Methyltransf_11"/>
    <property type="match status" value="1"/>
</dbReference>
<evidence type="ECO:0000313" key="6">
    <source>
        <dbReference type="Proteomes" id="UP000183407"/>
    </source>
</evidence>
<evidence type="ECO:0000259" key="4">
    <source>
        <dbReference type="Pfam" id="PF08241"/>
    </source>
</evidence>
<dbReference type="EMBL" id="FNTL01000005">
    <property type="protein sequence ID" value="SEE87319.1"/>
    <property type="molecule type" value="Genomic_DNA"/>
</dbReference>
<dbReference type="InterPro" id="IPR051052">
    <property type="entry name" value="Diverse_substrate_MTase"/>
</dbReference>
<feature type="domain" description="Methyltransferase type 11" evidence="4">
    <location>
        <begin position="45"/>
        <end position="136"/>
    </location>
</feature>
<dbReference type="CDD" id="cd02440">
    <property type="entry name" value="AdoMet_MTases"/>
    <property type="match status" value="1"/>
</dbReference>
<keyword evidence="3 5" id="KW-0808">Transferase</keyword>
<dbReference type="GO" id="GO:0008757">
    <property type="term" value="F:S-adenosylmethionine-dependent methyltransferase activity"/>
    <property type="evidence" value="ECO:0007669"/>
    <property type="project" value="InterPro"/>
</dbReference>
<evidence type="ECO:0000256" key="2">
    <source>
        <dbReference type="ARBA" id="ARBA00022603"/>
    </source>
</evidence>
<reference evidence="6" key="1">
    <citation type="submission" date="2016-10" db="EMBL/GenBank/DDBJ databases">
        <authorList>
            <person name="Varghese N."/>
        </authorList>
    </citation>
    <scope>NUCLEOTIDE SEQUENCE [LARGE SCALE GENOMIC DNA]</scope>
    <source>
        <strain evidence="6">DSM 44719</strain>
    </source>
</reference>
<proteinExistence type="inferred from homology"/>
<evidence type="ECO:0000313" key="5">
    <source>
        <dbReference type="EMBL" id="SEE87319.1"/>
    </source>
</evidence>
<protein>
    <submittedName>
        <fullName evidence="5">Methyltransferase domain-containing protein</fullName>
    </submittedName>
</protein>
<evidence type="ECO:0000256" key="3">
    <source>
        <dbReference type="ARBA" id="ARBA00022679"/>
    </source>
</evidence>
<dbReference type="GO" id="GO:0032259">
    <property type="term" value="P:methylation"/>
    <property type="evidence" value="ECO:0007669"/>
    <property type="project" value="UniProtKB-KW"/>
</dbReference>